<keyword evidence="2" id="KW-1185">Reference proteome</keyword>
<dbReference type="EMBL" id="WWEN01000009">
    <property type="protein sequence ID" value="MYM57062.1"/>
    <property type="molecule type" value="Genomic_DNA"/>
</dbReference>
<evidence type="ECO:0000313" key="2">
    <source>
        <dbReference type="Proteomes" id="UP000479043"/>
    </source>
</evidence>
<sequence>MLELETTHSHLYPGARGRVVAGAVADGPVTLIFADGARAAATLTGNRLQVAAHETAKGTAIAAKGWAIAFDGADFRITARAG</sequence>
<gene>
    <name evidence="1" type="ORF">GR167_17225</name>
</gene>
<accession>A0A6L8LUQ1</accession>
<name>A0A6L8LUQ1_9RHOB</name>
<evidence type="ECO:0000313" key="1">
    <source>
        <dbReference type="EMBL" id="MYM57062.1"/>
    </source>
</evidence>
<protein>
    <submittedName>
        <fullName evidence="1">Uncharacterized protein</fullName>
    </submittedName>
</protein>
<proteinExistence type="predicted"/>
<dbReference type="RefSeq" id="WP_160974973.1">
    <property type="nucleotide sequence ID" value="NZ_WWEN01000009.1"/>
</dbReference>
<comment type="caution">
    <text evidence="1">The sequence shown here is derived from an EMBL/GenBank/DDBJ whole genome shotgun (WGS) entry which is preliminary data.</text>
</comment>
<organism evidence="1 2">
    <name type="scientific">Thalassovita mangrovi</name>
    <dbReference type="NCBI Taxonomy" id="2692236"/>
    <lineage>
        <taxon>Bacteria</taxon>
        <taxon>Pseudomonadati</taxon>
        <taxon>Pseudomonadota</taxon>
        <taxon>Alphaproteobacteria</taxon>
        <taxon>Rhodobacterales</taxon>
        <taxon>Roseobacteraceae</taxon>
        <taxon>Thalassovita</taxon>
    </lineage>
</organism>
<reference evidence="1 2" key="1">
    <citation type="submission" date="2020-01" db="EMBL/GenBank/DDBJ databases">
        <authorList>
            <person name="Chen S."/>
        </authorList>
    </citation>
    <scope>NUCLEOTIDE SEQUENCE [LARGE SCALE GENOMIC DNA]</scope>
    <source>
        <strain evidence="1 2">GS-10</strain>
    </source>
</reference>
<dbReference type="AlphaFoldDB" id="A0A6L8LUQ1"/>
<dbReference type="Proteomes" id="UP000479043">
    <property type="component" value="Unassembled WGS sequence"/>
</dbReference>